<keyword evidence="3" id="KW-1185">Reference proteome</keyword>
<reference evidence="2" key="1">
    <citation type="submission" date="2021-01" db="EMBL/GenBank/DDBJ databases">
        <title>Whole genome shotgun sequence of Planobispora rosea NBRC 15558.</title>
        <authorList>
            <person name="Komaki H."/>
            <person name="Tamura T."/>
        </authorList>
    </citation>
    <scope>NUCLEOTIDE SEQUENCE</scope>
    <source>
        <strain evidence="2">NBRC 15558</strain>
    </source>
</reference>
<dbReference type="Proteomes" id="UP000655044">
    <property type="component" value="Unassembled WGS sequence"/>
</dbReference>
<sequence>MTDPLDSESLDRTFIGMMKALREYGGSPAAGSDRIEAAFEQLKNLLANPLSEGSAVTPDGPAAPVPRSGPAASAWPEAARHPQVESSPHGQRIQALLQGNAELGRAISAAAGQNYARFVASAGMQQFMVTVGSQVSRAVADSAAVLHTRLAATATTPDDHQALNQLAQLQASAARTNDHLRGLSAAAAAGGAARPSGRVSAAHQRSPSAPQASAPFSPQPRSKGPAAASPKIRQGRTR</sequence>
<proteinExistence type="predicted"/>
<evidence type="ECO:0000313" key="2">
    <source>
        <dbReference type="EMBL" id="GIH88004.1"/>
    </source>
</evidence>
<protein>
    <submittedName>
        <fullName evidence="2">Uncharacterized protein</fullName>
    </submittedName>
</protein>
<evidence type="ECO:0000313" key="3">
    <source>
        <dbReference type="Proteomes" id="UP000655044"/>
    </source>
</evidence>
<dbReference type="RefSeq" id="WP_189243699.1">
    <property type="nucleotide sequence ID" value="NZ_BMQP01000047.1"/>
</dbReference>
<comment type="caution">
    <text evidence="2">The sequence shown here is derived from an EMBL/GenBank/DDBJ whole genome shotgun (WGS) entry which is preliminary data.</text>
</comment>
<dbReference type="AlphaFoldDB" id="A0A8J3S716"/>
<name>A0A8J3S716_PLARO</name>
<feature type="compositionally biased region" description="Low complexity" evidence="1">
    <location>
        <begin position="185"/>
        <end position="222"/>
    </location>
</feature>
<accession>A0A8J3S716</accession>
<gene>
    <name evidence="2" type="ORF">Pro02_64120</name>
</gene>
<evidence type="ECO:0000256" key="1">
    <source>
        <dbReference type="SAM" id="MobiDB-lite"/>
    </source>
</evidence>
<feature type="region of interest" description="Disordered" evidence="1">
    <location>
        <begin position="50"/>
        <end position="90"/>
    </location>
</feature>
<feature type="region of interest" description="Disordered" evidence="1">
    <location>
        <begin position="185"/>
        <end position="238"/>
    </location>
</feature>
<organism evidence="2 3">
    <name type="scientific">Planobispora rosea</name>
    <dbReference type="NCBI Taxonomy" id="35762"/>
    <lineage>
        <taxon>Bacteria</taxon>
        <taxon>Bacillati</taxon>
        <taxon>Actinomycetota</taxon>
        <taxon>Actinomycetes</taxon>
        <taxon>Streptosporangiales</taxon>
        <taxon>Streptosporangiaceae</taxon>
        <taxon>Planobispora</taxon>
    </lineage>
</organism>
<dbReference type="EMBL" id="BOOI01000071">
    <property type="protein sequence ID" value="GIH88004.1"/>
    <property type="molecule type" value="Genomic_DNA"/>
</dbReference>